<dbReference type="RefSeq" id="WP_008383588.1">
    <property type="nucleotide sequence ID" value="NZ_AOIV01000004.1"/>
</dbReference>
<proteinExistence type="predicted"/>
<dbReference type="InParanoid" id="M0DIC2"/>
<comment type="caution">
    <text evidence="2">The sequence shown here is derived from an EMBL/GenBank/DDBJ whole genome shotgun (WGS) entry which is preliminary data.</text>
</comment>
<dbReference type="OrthoDB" id="247722at2157"/>
<dbReference type="eggNOG" id="arCOG03828">
    <property type="taxonomic scope" value="Archaea"/>
</dbReference>
<protein>
    <recommendedName>
        <fullName evidence="1">DUF7344 domain-containing protein</fullName>
    </recommendedName>
</protein>
<dbReference type="Pfam" id="PF24035">
    <property type="entry name" value="DUF7344"/>
    <property type="match status" value="1"/>
</dbReference>
<dbReference type="InterPro" id="IPR055768">
    <property type="entry name" value="DUF7344"/>
</dbReference>
<sequence length="98" mass="10893">MNDTIATFADRDRQTVLSCLDDRRGTADIEALAADVVAERECTSRDEVTDEDRDAALIRLHHVDLPKLDKAGFVDFDHETGTVDRRARPAPTSTVHSD</sequence>
<organism evidence="2 3">
    <name type="scientific">Halogeometricum pallidum JCM 14848</name>
    <dbReference type="NCBI Taxonomy" id="1227487"/>
    <lineage>
        <taxon>Archaea</taxon>
        <taxon>Methanobacteriati</taxon>
        <taxon>Methanobacteriota</taxon>
        <taxon>Stenosarchaea group</taxon>
        <taxon>Halobacteria</taxon>
        <taxon>Halobacteriales</taxon>
        <taxon>Haloferacaceae</taxon>
        <taxon>Halogeometricum</taxon>
    </lineage>
</organism>
<dbReference type="AlphaFoldDB" id="M0DIC2"/>
<gene>
    <name evidence="2" type="ORF">C474_02446</name>
</gene>
<reference evidence="2 3" key="1">
    <citation type="journal article" date="2014" name="PLoS Genet.">
        <title>Phylogenetically driven sequencing of extremely halophilic archaea reveals strategies for static and dynamic osmo-response.</title>
        <authorList>
            <person name="Becker E.A."/>
            <person name="Seitzer P.M."/>
            <person name="Tritt A."/>
            <person name="Larsen D."/>
            <person name="Krusor M."/>
            <person name="Yao A.I."/>
            <person name="Wu D."/>
            <person name="Madern D."/>
            <person name="Eisen J.A."/>
            <person name="Darling A.E."/>
            <person name="Facciotti M.T."/>
        </authorList>
    </citation>
    <scope>NUCLEOTIDE SEQUENCE [LARGE SCALE GENOMIC DNA]</scope>
    <source>
        <strain evidence="2 3">JCM 14848</strain>
    </source>
</reference>
<keyword evidence="3" id="KW-1185">Reference proteome</keyword>
<feature type="domain" description="DUF7344" evidence="1">
    <location>
        <begin position="9"/>
        <end position="83"/>
    </location>
</feature>
<accession>M0DIC2</accession>
<evidence type="ECO:0000313" key="2">
    <source>
        <dbReference type="EMBL" id="ELZ34528.1"/>
    </source>
</evidence>
<dbReference type="Proteomes" id="UP000011513">
    <property type="component" value="Unassembled WGS sequence"/>
</dbReference>
<dbReference type="EMBL" id="AOIV01000004">
    <property type="protein sequence ID" value="ELZ34528.1"/>
    <property type="molecule type" value="Genomic_DNA"/>
</dbReference>
<evidence type="ECO:0000259" key="1">
    <source>
        <dbReference type="Pfam" id="PF24035"/>
    </source>
</evidence>
<name>M0DIC2_HALPD</name>
<evidence type="ECO:0000313" key="3">
    <source>
        <dbReference type="Proteomes" id="UP000011513"/>
    </source>
</evidence>